<dbReference type="AlphaFoldDB" id="A0A1M3T0T3"/>
<dbReference type="OrthoDB" id="542013at2759"/>
<protein>
    <submittedName>
        <fullName evidence="3">Uncharacterized protein</fullName>
    </submittedName>
</protein>
<accession>A0A1M3T0T3</accession>
<evidence type="ECO:0000313" key="4">
    <source>
        <dbReference type="Proteomes" id="UP000184063"/>
    </source>
</evidence>
<comment type="similarity">
    <text evidence="1">Belongs to the short-chain dehydrogenases/reductases (SDR) family.</text>
</comment>
<dbReference type="Gene3D" id="3.40.50.720">
    <property type="entry name" value="NAD(P)-binding Rossmann-like Domain"/>
    <property type="match status" value="1"/>
</dbReference>
<evidence type="ECO:0000256" key="2">
    <source>
        <dbReference type="ARBA" id="ARBA00023002"/>
    </source>
</evidence>
<dbReference type="PANTHER" id="PTHR43157:SF31">
    <property type="entry name" value="PHOSPHATIDYLINOSITOL-GLYCAN BIOSYNTHESIS CLASS F PROTEIN"/>
    <property type="match status" value="1"/>
</dbReference>
<reference evidence="4" key="1">
    <citation type="journal article" date="2017" name="Genome Biol.">
        <title>Comparative genomics reveals high biological diversity and specific adaptations in the industrially and medically important fungal genus Aspergillus.</title>
        <authorList>
            <person name="de Vries R.P."/>
            <person name="Riley R."/>
            <person name="Wiebenga A."/>
            <person name="Aguilar-Osorio G."/>
            <person name="Amillis S."/>
            <person name="Uchima C.A."/>
            <person name="Anderluh G."/>
            <person name="Asadollahi M."/>
            <person name="Askin M."/>
            <person name="Barry K."/>
            <person name="Battaglia E."/>
            <person name="Bayram O."/>
            <person name="Benocci T."/>
            <person name="Braus-Stromeyer S.A."/>
            <person name="Caldana C."/>
            <person name="Canovas D."/>
            <person name="Cerqueira G.C."/>
            <person name="Chen F."/>
            <person name="Chen W."/>
            <person name="Choi C."/>
            <person name="Clum A."/>
            <person name="Dos Santos R.A."/>
            <person name="Damasio A.R."/>
            <person name="Diallinas G."/>
            <person name="Emri T."/>
            <person name="Fekete E."/>
            <person name="Flipphi M."/>
            <person name="Freyberg S."/>
            <person name="Gallo A."/>
            <person name="Gournas C."/>
            <person name="Habgood R."/>
            <person name="Hainaut M."/>
            <person name="Harispe M.L."/>
            <person name="Henrissat B."/>
            <person name="Hilden K.S."/>
            <person name="Hope R."/>
            <person name="Hossain A."/>
            <person name="Karabika E."/>
            <person name="Karaffa L."/>
            <person name="Karanyi Z."/>
            <person name="Krasevec N."/>
            <person name="Kuo A."/>
            <person name="Kusch H."/>
            <person name="LaButti K."/>
            <person name="Lagendijk E.L."/>
            <person name="Lapidus A."/>
            <person name="Levasseur A."/>
            <person name="Lindquist E."/>
            <person name="Lipzen A."/>
            <person name="Logrieco A.F."/>
            <person name="MacCabe A."/>
            <person name="Maekelae M.R."/>
            <person name="Malavazi I."/>
            <person name="Melin P."/>
            <person name="Meyer V."/>
            <person name="Mielnichuk N."/>
            <person name="Miskei M."/>
            <person name="Molnar A.P."/>
            <person name="Mule G."/>
            <person name="Ngan C.Y."/>
            <person name="Orejas M."/>
            <person name="Orosz E."/>
            <person name="Ouedraogo J.P."/>
            <person name="Overkamp K.M."/>
            <person name="Park H.-S."/>
            <person name="Perrone G."/>
            <person name="Piumi F."/>
            <person name="Punt P.J."/>
            <person name="Ram A.F."/>
            <person name="Ramon A."/>
            <person name="Rauscher S."/>
            <person name="Record E."/>
            <person name="Riano-Pachon D.M."/>
            <person name="Robert V."/>
            <person name="Roehrig J."/>
            <person name="Ruller R."/>
            <person name="Salamov A."/>
            <person name="Salih N.S."/>
            <person name="Samson R.A."/>
            <person name="Sandor E."/>
            <person name="Sanguinetti M."/>
            <person name="Schuetze T."/>
            <person name="Sepcic K."/>
            <person name="Shelest E."/>
            <person name="Sherlock G."/>
            <person name="Sophianopoulou V."/>
            <person name="Squina F.M."/>
            <person name="Sun H."/>
            <person name="Susca A."/>
            <person name="Todd R.B."/>
            <person name="Tsang A."/>
            <person name="Unkles S.E."/>
            <person name="van de Wiele N."/>
            <person name="van Rossen-Uffink D."/>
            <person name="Oliveira J.V."/>
            <person name="Vesth T.C."/>
            <person name="Visser J."/>
            <person name="Yu J.-H."/>
            <person name="Zhou M."/>
            <person name="Andersen M.R."/>
            <person name="Archer D.B."/>
            <person name="Baker S.E."/>
            <person name="Benoit I."/>
            <person name="Brakhage A.A."/>
            <person name="Braus G.H."/>
            <person name="Fischer R."/>
            <person name="Frisvad J.C."/>
            <person name="Goldman G.H."/>
            <person name="Houbraken J."/>
            <person name="Oakley B."/>
            <person name="Pocsi I."/>
            <person name="Scazzocchio C."/>
            <person name="Seiboth B."/>
            <person name="vanKuyk P.A."/>
            <person name="Wortman J."/>
            <person name="Dyer P.S."/>
            <person name="Grigoriev I.V."/>
        </authorList>
    </citation>
    <scope>NUCLEOTIDE SEQUENCE [LARGE SCALE GENOMIC DNA]</scope>
    <source>
        <strain evidence="4">CBS 106.47</strain>
    </source>
</reference>
<dbReference type="EMBL" id="KV878256">
    <property type="protein sequence ID" value="OJZ80353.1"/>
    <property type="molecule type" value="Genomic_DNA"/>
</dbReference>
<name>A0A1M3T0T3_ASPLC</name>
<dbReference type="PANTHER" id="PTHR43157">
    <property type="entry name" value="PHOSPHATIDYLINOSITOL-GLYCAN BIOSYNTHESIS CLASS F PROTEIN-RELATED"/>
    <property type="match status" value="1"/>
</dbReference>
<organism evidence="3 4">
    <name type="scientific">Aspergillus luchuensis (strain CBS 106.47)</name>
    <dbReference type="NCBI Taxonomy" id="1137211"/>
    <lineage>
        <taxon>Eukaryota</taxon>
        <taxon>Fungi</taxon>
        <taxon>Dikarya</taxon>
        <taxon>Ascomycota</taxon>
        <taxon>Pezizomycotina</taxon>
        <taxon>Eurotiomycetes</taxon>
        <taxon>Eurotiomycetidae</taxon>
        <taxon>Eurotiales</taxon>
        <taxon>Aspergillaceae</taxon>
        <taxon>Aspergillus</taxon>
        <taxon>Aspergillus subgen. Circumdati</taxon>
    </lineage>
</organism>
<dbReference type="SUPFAM" id="SSF51735">
    <property type="entry name" value="NAD(P)-binding Rossmann-fold domains"/>
    <property type="match status" value="1"/>
</dbReference>
<evidence type="ECO:0000256" key="1">
    <source>
        <dbReference type="ARBA" id="ARBA00006484"/>
    </source>
</evidence>
<gene>
    <name evidence="3" type="ORF">ASPFODRAFT_53509</name>
</gene>
<proteinExistence type="inferred from homology"/>
<dbReference type="Pfam" id="PF00106">
    <property type="entry name" value="adh_short"/>
    <property type="match status" value="1"/>
</dbReference>
<dbReference type="VEuPathDB" id="FungiDB:ASPFODRAFT_53509"/>
<dbReference type="InterPro" id="IPR002347">
    <property type="entry name" value="SDR_fam"/>
</dbReference>
<sequence>MAPYYDGLLAFLFRQLFYTIPEVAPVDLSGKVVLLTGANSGIGLALAFMLASRGAEVIAAVRSVAGGEAARHKILKTIPAANVKVRQCDLASFDSVKRFVTELEQDSVTLDLVILNAGVWCSKMITSRDGFDLSLQVNVLSNALLAISLLPYLRYENSRARIVFVTSEGHAMVPTRFHQSSSLLNSLNHRCHNFDHYTHYYTSKLFGLLWALALSRRVNPEKLSLVLVSPGLCKSELFRTVRCAPTDLLTRCFARNCDDGARMVMLASVTETENSRDMYYSQGSQVPISKFASSTEGIVCQERLWEEIMAILDRVHPDLKSHLHKVQRLLNPRSPLQGHTQFL</sequence>
<keyword evidence="2" id="KW-0560">Oxidoreductase</keyword>
<dbReference type="InterPro" id="IPR036291">
    <property type="entry name" value="NAD(P)-bd_dom_sf"/>
</dbReference>
<evidence type="ECO:0000313" key="3">
    <source>
        <dbReference type="EMBL" id="OJZ80353.1"/>
    </source>
</evidence>
<dbReference type="Proteomes" id="UP000184063">
    <property type="component" value="Unassembled WGS sequence"/>
</dbReference>
<dbReference type="PRINTS" id="PR00081">
    <property type="entry name" value="GDHRDH"/>
</dbReference>
<dbReference type="GO" id="GO:0016491">
    <property type="term" value="F:oxidoreductase activity"/>
    <property type="evidence" value="ECO:0007669"/>
    <property type="project" value="UniProtKB-KW"/>
</dbReference>